<dbReference type="InterPro" id="IPR036388">
    <property type="entry name" value="WH-like_DNA-bd_sf"/>
</dbReference>
<dbReference type="InterPro" id="IPR036390">
    <property type="entry name" value="WH_DNA-bd_sf"/>
</dbReference>
<feature type="domain" description="Transcription regulator PadR N-terminal" evidence="1">
    <location>
        <begin position="13"/>
        <end position="89"/>
    </location>
</feature>
<keyword evidence="3" id="KW-1185">Reference proteome</keyword>
<accession>A0A5M3WUG3</accession>
<sequence length="172" mass="18652">MDSPALSLTEWVVLALLAEGPAHGFALARLTAASGPIGTIWQVPRPLVYRALDRLTDLGLAEPAGTEPGHAGPQRRMLSVTAAGRRAAADWLVRPVDHIRDVRTEFLIKLALIDRTGGDPQPLVDAQADRIRPIVAALRQRCDTAHGLERAVASWRYETAVAALRLMESVSR</sequence>
<dbReference type="AlphaFoldDB" id="A0A5M3WUG3"/>
<evidence type="ECO:0000313" key="3">
    <source>
        <dbReference type="Proteomes" id="UP000331127"/>
    </source>
</evidence>
<dbReference type="InterPro" id="IPR005149">
    <property type="entry name" value="Tscrpt_reg_PadR_N"/>
</dbReference>
<reference evidence="2 3" key="1">
    <citation type="submission" date="2019-10" db="EMBL/GenBank/DDBJ databases">
        <title>Whole genome shotgun sequence of Acrocarpospora macrocephala NBRC 16266.</title>
        <authorList>
            <person name="Ichikawa N."/>
            <person name="Kimura A."/>
            <person name="Kitahashi Y."/>
            <person name="Komaki H."/>
            <person name="Oguchi A."/>
        </authorList>
    </citation>
    <scope>NUCLEOTIDE SEQUENCE [LARGE SCALE GENOMIC DNA]</scope>
    <source>
        <strain evidence="2 3">NBRC 16266</strain>
    </source>
</reference>
<organism evidence="2 3">
    <name type="scientific">Acrocarpospora macrocephala</name>
    <dbReference type="NCBI Taxonomy" id="150177"/>
    <lineage>
        <taxon>Bacteria</taxon>
        <taxon>Bacillati</taxon>
        <taxon>Actinomycetota</taxon>
        <taxon>Actinomycetes</taxon>
        <taxon>Streptosporangiales</taxon>
        <taxon>Streptosporangiaceae</taxon>
        <taxon>Acrocarpospora</taxon>
    </lineage>
</organism>
<dbReference type="Pfam" id="PF03551">
    <property type="entry name" value="PadR"/>
    <property type="match status" value="1"/>
</dbReference>
<evidence type="ECO:0000259" key="1">
    <source>
        <dbReference type="Pfam" id="PF03551"/>
    </source>
</evidence>
<dbReference type="PANTHER" id="PTHR43252">
    <property type="entry name" value="TRANSCRIPTIONAL REGULATOR YQJI"/>
    <property type="match status" value="1"/>
</dbReference>
<dbReference type="OrthoDB" id="122286at2"/>
<name>A0A5M3WUG3_9ACTN</name>
<dbReference type="SUPFAM" id="SSF46785">
    <property type="entry name" value="Winged helix' DNA-binding domain"/>
    <property type="match status" value="1"/>
</dbReference>
<proteinExistence type="predicted"/>
<gene>
    <name evidence="2" type="ORF">Amac_061310</name>
</gene>
<dbReference type="EMBL" id="BLAE01000036">
    <property type="protein sequence ID" value="GES12534.1"/>
    <property type="molecule type" value="Genomic_DNA"/>
</dbReference>
<dbReference type="Proteomes" id="UP000331127">
    <property type="component" value="Unassembled WGS sequence"/>
</dbReference>
<protein>
    <recommendedName>
        <fullName evidence="1">Transcription regulator PadR N-terminal domain-containing protein</fullName>
    </recommendedName>
</protein>
<comment type="caution">
    <text evidence="2">The sequence shown here is derived from an EMBL/GenBank/DDBJ whole genome shotgun (WGS) entry which is preliminary data.</text>
</comment>
<dbReference type="PANTHER" id="PTHR43252:SF2">
    <property type="entry name" value="TRANSCRIPTION REGULATOR, PADR-LIKE FAMILY"/>
    <property type="match status" value="1"/>
</dbReference>
<evidence type="ECO:0000313" key="2">
    <source>
        <dbReference type="EMBL" id="GES12534.1"/>
    </source>
</evidence>
<dbReference type="Gene3D" id="1.10.10.10">
    <property type="entry name" value="Winged helix-like DNA-binding domain superfamily/Winged helix DNA-binding domain"/>
    <property type="match status" value="1"/>
</dbReference>
<dbReference type="RefSeq" id="WP_155357837.1">
    <property type="nucleotide sequence ID" value="NZ_BAAAHL010000021.1"/>
</dbReference>